<feature type="transmembrane region" description="Helical" evidence="1">
    <location>
        <begin position="51"/>
        <end position="73"/>
    </location>
</feature>
<organism evidence="3 4">
    <name type="scientific">Lithospermum erythrorhizon</name>
    <name type="common">Purple gromwell</name>
    <name type="synonym">Lithospermum officinale var. erythrorhizon</name>
    <dbReference type="NCBI Taxonomy" id="34254"/>
    <lineage>
        <taxon>Eukaryota</taxon>
        <taxon>Viridiplantae</taxon>
        <taxon>Streptophyta</taxon>
        <taxon>Embryophyta</taxon>
        <taxon>Tracheophyta</taxon>
        <taxon>Spermatophyta</taxon>
        <taxon>Magnoliopsida</taxon>
        <taxon>eudicotyledons</taxon>
        <taxon>Gunneridae</taxon>
        <taxon>Pentapetalae</taxon>
        <taxon>asterids</taxon>
        <taxon>lamiids</taxon>
        <taxon>Boraginales</taxon>
        <taxon>Boraginaceae</taxon>
        <taxon>Boraginoideae</taxon>
        <taxon>Lithospermeae</taxon>
        <taxon>Lithospermum</taxon>
    </lineage>
</organism>
<dbReference type="Proteomes" id="UP001454036">
    <property type="component" value="Unassembled WGS sequence"/>
</dbReference>
<dbReference type="GO" id="GO:0019432">
    <property type="term" value="P:triglyceride biosynthetic process"/>
    <property type="evidence" value="ECO:0007669"/>
    <property type="project" value="TreeGrafter"/>
</dbReference>
<dbReference type="InterPro" id="IPR009721">
    <property type="entry name" value="O-acyltransferase_WSD1_C"/>
</dbReference>
<evidence type="ECO:0000256" key="1">
    <source>
        <dbReference type="SAM" id="Phobius"/>
    </source>
</evidence>
<feature type="domain" description="O-acyltransferase WSD1 C-terminal" evidence="2">
    <location>
        <begin position="10"/>
        <end position="154"/>
    </location>
</feature>
<keyword evidence="3" id="KW-0012">Acyltransferase</keyword>
<evidence type="ECO:0000313" key="4">
    <source>
        <dbReference type="Proteomes" id="UP001454036"/>
    </source>
</evidence>
<keyword evidence="1" id="KW-0472">Membrane</keyword>
<reference evidence="3 4" key="1">
    <citation type="submission" date="2024-01" db="EMBL/GenBank/DDBJ databases">
        <title>The complete chloroplast genome sequence of Lithospermum erythrorhizon: insights into the phylogenetic relationship among Boraginaceae species and the maternal lineages of purple gromwells.</title>
        <authorList>
            <person name="Okada T."/>
            <person name="Watanabe K."/>
        </authorList>
    </citation>
    <scope>NUCLEOTIDE SEQUENCE [LARGE SCALE GENOMIC DNA]</scope>
</reference>
<evidence type="ECO:0000313" key="3">
    <source>
        <dbReference type="EMBL" id="GAA0153279.1"/>
    </source>
</evidence>
<evidence type="ECO:0000259" key="2">
    <source>
        <dbReference type="Pfam" id="PF06974"/>
    </source>
</evidence>
<accession>A0AAV3PNX2</accession>
<keyword evidence="3" id="KW-0808">Transferase</keyword>
<keyword evidence="1" id="KW-1133">Transmembrane helix</keyword>
<dbReference type="AlphaFoldDB" id="A0AAV3PNX2"/>
<feature type="transmembrane region" description="Helical" evidence="1">
    <location>
        <begin position="93"/>
        <end position="116"/>
    </location>
</feature>
<proteinExistence type="predicted"/>
<name>A0AAV3PNX2_LITER</name>
<sequence length="163" mass="18736">MMKRKSNAKWGNLIGYSLMPVTIALKNDPLSYIREAQAIIKRKKLSLESRFSYAIIKLGCKFLGVKAASWLTYKLLFNTTILFSNVVGPREEVSFFDHPLTFLAPSVHGLPFALIIHYQSYMNKMTIVFTYDPFVIPNPTELFDDIENSLEDIKNDVIIRRVI</sequence>
<dbReference type="InterPro" id="IPR045034">
    <property type="entry name" value="O-acyltransferase_WSD1-like"/>
</dbReference>
<dbReference type="Pfam" id="PF06974">
    <property type="entry name" value="WS_DGAT_C"/>
    <property type="match status" value="1"/>
</dbReference>
<comment type="caution">
    <text evidence="3">The sequence shown here is derived from an EMBL/GenBank/DDBJ whole genome shotgun (WGS) entry which is preliminary data.</text>
</comment>
<keyword evidence="4" id="KW-1185">Reference proteome</keyword>
<dbReference type="GO" id="GO:0005886">
    <property type="term" value="C:plasma membrane"/>
    <property type="evidence" value="ECO:0007669"/>
    <property type="project" value="TreeGrafter"/>
</dbReference>
<dbReference type="PANTHER" id="PTHR31650:SF1">
    <property type="entry name" value="WAX ESTER SYNTHASE_DIACYLGLYCEROL ACYLTRANSFERASE 4-RELATED"/>
    <property type="match status" value="1"/>
</dbReference>
<gene>
    <name evidence="3" type="ORF">LIER_37648</name>
</gene>
<dbReference type="PANTHER" id="PTHR31650">
    <property type="entry name" value="O-ACYLTRANSFERASE (WSD1-LIKE) FAMILY PROTEIN"/>
    <property type="match status" value="1"/>
</dbReference>
<keyword evidence="1" id="KW-0812">Transmembrane</keyword>
<protein>
    <submittedName>
        <fullName evidence="3">Acyltransferase</fullName>
    </submittedName>
</protein>
<dbReference type="GO" id="GO:0008374">
    <property type="term" value="F:O-acyltransferase activity"/>
    <property type="evidence" value="ECO:0007669"/>
    <property type="project" value="InterPro"/>
</dbReference>
<dbReference type="EMBL" id="BAABME010018283">
    <property type="protein sequence ID" value="GAA0153279.1"/>
    <property type="molecule type" value="Genomic_DNA"/>
</dbReference>